<dbReference type="EMBL" id="FOSL01000004">
    <property type="protein sequence ID" value="SFK26266.1"/>
    <property type="molecule type" value="Genomic_DNA"/>
</dbReference>
<evidence type="ECO:0000313" key="13">
    <source>
        <dbReference type="EMBL" id="SFK26266.1"/>
    </source>
</evidence>
<evidence type="ECO:0000256" key="6">
    <source>
        <dbReference type="ARBA" id="ARBA00022475"/>
    </source>
</evidence>
<keyword evidence="14" id="KW-1185">Reference proteome</keyword>
<comment type="similarity">
    <text evidence="3 12">Belongs to the CcmD/CycX/HelD family.</text>
</comment>
<keyword evidence="6 12" id="KW-1003">Cell membrane</keyword>
<sequence>MSAHALYVAAAYGISVLAIAGLIGWILVDQRARKREAADLEASGVRRRSQRKAGTTA</sequence>
<keyword evidence="5 12" id="KW-0813">Transport</keyword>
<evidence type="ECO:0000256" key="9">
    <source>
        <dbReference type="ARBA" id="ARBA00022748"/>
    </source>
</evidence>
<dbReference type="OrthoDB" id="9811628at2"/>
<evidence type="ECO:0000256" key="4">
    <source>
        <dbReference type="ARBA" id="ARBA00016461"/>
    </source>
</evidence>
<gene>
    <name evidence="13" type="ORF">SAMN04488498_104175</name>
</gene>
<reference evidence="13 14" key="1">
    <citation type="submission" date="2016-10" db="EMBL/GenBank/DDBJ databases">
        <authorList>
            <person name="Varghese N."/>
            <person name="Submissions S."/>
        </authorList>
    </citation>
    <scope>NUCLEOTIDE SEQUENCE [LARGE SCALE GENOMIC DNA]</scope>
    <source>
        <strain evidence="13 14">DSM 21822</strain>
    </source>
</reference>
<dbReference type="GO" id="GO:0005886">
    <property type="term" value="C:plasma membrane"/>
    <property type="evidence" value="ECO:0007669"/>
    <property type="project" value="UniProtKB-SubCell"/>
</dbReference>
<dbReference type="Proteomes" id="UP000323300">
    <property type="component" value="Unassembled WGS sequence"/>
</dbReference>
<keyword evidence="10 12" id="KW-1133">Transmembrane helix</keyword>
<evidence type="ECO:0000256" key="1">
    <source>
        <dbReference type="ARBA" id="ARBA00002442"/>
    </source>
</evidence>
<evidence type="ECO:0000256" key="3">
    <source>
        <dbReference type="ARBA" id="ARBA00008741"/>
    </source>
</evidence>
<comment type="function">
    <text evidence="1 12">Required for the export of heme to the periplasm for the biogenesis of c-type cytochromes.</text>
</comment>
<organism evidence="13 14">
    <name type="scientific">Neomesorhizobium albiziae</name>
    <dbReference type="NCBI Taxonomy" id="335020"/>
    <lineage>
        <taxon>Bacteria</taxon>
        <taxon>Pseudomonadati</taxon>
        <taxon>Pseudomonadota</taxon>
        <taxon>Alphaproteobacteria</taxon>
        <taxon>Hyphomicrobiales</taxon>
        <taxon>Phyllobacteriaceae</taxon>
        <taxon>Neomesorhizobium</taxon>
    </lineage>
</organism>
<evidence type="ECO:0000256" key="12">
    <source>
        <dbReference type="RuleBase" id="RU363101"/>
    </source>
</evidence>
<dbReference type="AlphaFoldDB" id="A0A1I3Y4U1"/>
<protein>
    <recommendedName>
        <fullName evidence="4 12">Heme exporter protein D</fullName>
    </recommendedName>
</protein>
<dbReference type="GO" id="GO:0017004">
    <property type="term" value="P:cytochrome complex assembly"/>
    <property type="evidence" value="ECO:0007669"/>
    <property type="project" value="UniProtKB-KW"/>
</dbReference>
<dbReference type="RefSeq" id="WP_149759857.1">
    <property type="nucleotide sequence ID" value="NZ_BSPE01000007.1"/>
</dbReference>
<evidence type="ECO:0000256" key="10">
    <source>
        <dbReference type="ARBA" id="ARBA00022989"/>
    </source>
</evidence>
<keyword evidence="11 12" id="KW-0472">Membrane</keyword>
<evidence type="ECO:0000256" key="7">
    <source>
        <dbReference type="ARBA" id="ARBA00022519"/>
    </source>
</evidence>
<dbReference type="GO" id="GO:0015886">
    <property type="term" value="P:heme transport"/>
    <property type="evidence" value="ECO:0007669"/>
    <property type="project" value="InterPro"/>
</dbReference>
<evidence type="ECO:0000256" key="8">
    <source>
        <dbReference type="ARBA" id="ARBA00022692"/>
    </source>
</evidence>
<accession>A0A1I3Y4U1</accession>
<evidence type="ECO:0000313" key="14">
    <source>
        <dbReference type="Proteomes" id="UP000323300"/>
    </source>
</evidence>
<dbReference type="NCBIfam" id="TIGR03141">
    <property type="entry name" value="cytochro_ccmD"/>
    <property type="match status" value="1"/>
</dbReference>
<evidence type="ECO:0000256" key="11">
    <source>
        <dbReference type="ARBA" id="ARBA00023136"/>
    </source>
</evidence>
<keyword evidence="9 12" id="KW-0201">Cytochrome c-type biogenesis</keyword>
<proteinExistence type="inferred from homology"/>
<evidence type="ECO:0000256" key="5">
    <source>
        <dbReference type="ARBA" id="ARBA00022448"/>
    </source>
</evidence>
<dbReference type="InterPro" id="IPR007078">
    <property type="entry name" value="Haem_export_protD_CcmD"/>
</dbReference>
<dbReference type="Pfam" id="PF04995">
    <property type="entry name" value="CcmD"/>
    <property type="match status" value="1"/>
</dbReference>
<name>A0A1I3Y4U1_9HYPH</name>
<keyword evidence="8 12" id="KW-0812">Transmembrane</keyword>
<evidence type="ECO:0000256" key="2">
    <source>
        <dbReference type="ARBA" id="ARBA00004377"/>
    </source>
</evidence>
<keyword evidence="7 12" id="KW-0997">Cell inner membrane</keyword>
<feature type="transmembrane region" description="Helical" evidence="12">
    <location>
        <begin position="6"/>
        <end position="28"/>
    </location>
</feature>
<comment type="subcellular location">
    <subcellularLocation>
        <location evidence="2 12">Cell inner membrane</location>
        <topology evidence="2 12">Single-pass membrane protein</topology>
    </subcellularLocation>
</comment>